<dbReference type="Proteomes" id="UP000316621">
    <property type="component" value="Chromosome 1"/>
</dbReference>
<evidence type="ECO:0000313" key="1">
    <source>
        <dbReference type="EMBL" id="RZC47946.1"/>
    </source>
</evidence>
<name>A0A4Y7IIN4_PAPSO</name>
<proteinExistence type="predicted"/>
<protein>
    <submittedName>
        <fullName evidence="1">Uncharacterized protein</fullName>
    </submittedName>
</protein>
<keyword evidence="2" id="KW-1185">Reference proteome</keyword>
<evidence type="ECO:0000313" key="2">
    <source>
        <dbReference type="Proteomes" id="UP000316621"/>
    </source>
</evidence>
<accession>A0A4Y7IIN4</accession>
<gene>
    <name evidence="1" type="ORF">C5167_040895</name>
</gene>
<dbReference type="EMBL" id="CM010715">
    <property type="protein sequence ID" value="RZC47946.1"/>
    <property type="molecule type" value="Genomic_DNA"/>
</dbReference>
<dbReference type="Gramene" id="RZC47946">
    <property type="protein sequence ID" value="RZC47946"/>
    <property type="gene ID" value="C5167_040895"/>
</dbReference>
<dbReference type="AlphaFoldDB" id="A0A4Y7IIN4"/>
<sequence>MAVNFAKPPQLHICSVGKSWLSSWCTWTKMVVAEFKFCNQTVSHPVLFSTTVKDMISLVKQKWPYVPEDLILFGYTVDVTSNVINHDLELKYFWGINIFGRIGIKVLKAPSFQIRAPILLKAPRKWIEAPSPSSF</sequence>
<reference evidence="1 2" key="1">
    <citation type="journal article" date="2018" name="Science">
        <title>The opium poppy genome and morphinan production.</title>
        <authorList>
            <person name="Guo L."/>
            <person name="Winzer T."/>
            <person name="Yang X."/>
            <person name="Li Y."/>
            <person name="Ning Z."/>
            <person name="He Z."/>
            <person name="Teodor R."/>
            <person name="Lu Y."/>
            <person name="Bowser T.A."/>
            <person name="Graham I.A."/>
            <person name="Ye K."/>
        </authorList>
    </citation>
    <scope>NUCLEOTIDE SEQUENCE [LARGE SCALE GENOMIC DNA]</scope>
    <source>
        <strain evidence="2">cv. HN1</strain>
        <tissue evidence="1">Leaves</tissue>
    </source>
</reference>
<organism evidence="1 2">
    <name type="scientific">Papaver somniferum</name>
    <name type="common">Opium poppy</name>
    <dbReference type="NCBI Taxonomy" id="3469"/>
    <lineage>
        <taxon>Eukaryota</taxon>
        <taxon>Viridiplantae</taxon>
        <taxon>Streptophyta</taxon>
        <taxon>Embryophyta</taxon>
        <taxon>Tracheophyta</taxon>
        <taxon>Spermatophyta</taxon>
        <taxon>Magnoliopsida</taxon>
        <taxon>Ranunculales</taxon>
        <taxon>Papaveraceae</taxon>
        <taxon>Papaveroideae</taxon>
        <taxon>Papaver</taxon>
    </lineage>
</organism>